<dbReference type="EMBL" id="KN817521">
    <property type="protein sequence ID" value="KJA28483.1"/>
    <property type="molecule type" value="Genomic_DNA"/>
</dbReference>
<protein>
    <recommendedName>
        <fullName evidence="4">F-box domain-containing protein</fullName>
    </recommendedName>
</protein>
<reference evidence="3" key="1">
    <citation type="submission" date="2014-04" db="EMBL/GenBank/DDBJ databases">
        <title>Evolutionary Origins and Diversification of the Mycorrhizal Mutualists.</title>
        <authorList>
            <consortium name="DOE Joint Genome Institute"/>
            <consortium name="Mycorrhizal Genomics Consortium"/>
            <person name="Kohler A."/>
            <person name="Kuo A."/>
            <person name="Nagy L.G."/>
            <person name="Floudas D."/>
            <person name="Copeland A."/>
            <person name="Barry K.W."/>
            <person name="Cichocki N."/>
            <person name="Veneault-Fourrey C."/>
            <person name="LaButti K."/>
            <person name="Lindquist E.A."/>
            <person name="Lipzen A."/>
            <person name="Lundell T."/>
            <person name="Morin E."/>
            <person name="Murat C."/>
            <person name="Riley R."/>
            <person name="Ohm R."/>
            <person name="Sun H."/>
            <person name="Tunlid A."/>
            <person name="Henrissat B."/>
            <person name="Grigoriev I.V."/>
            <person name="Hibbett D.S."/>
            <person name="Martin F."/>
        </authorList>
    </citation>
    <scope>NUCLEOTIDE SEQUENCE [LARGE SCALE GENOMIC DNA]</scope>
    <source>
        <strain evidence="3">FD-334 SS-4</strain>
    </source>
</reference>
<organism evidence="2 3">
    <name type="scientific">Hypholoma sublateritium (strain FD-334 SS-4)</name>
    <dbReference type="NCBI Taxonomy" id="945553"/>
    <lineage>
        <taxon>Eukaryota</taxon>
        <taxon>Fungi</taxon>
        <taxon>Dikarya</taxon>
        <taxon>Basidiomycota</taxon>
        <taxon>Agaricomycotina</taxon>
        <taxon>Agaricomycetes</taxon>
        <taxon>Agaricomycetidae</taxon>
        <taxon>Agaricales</taxon>
        <taxon>Agaricineae</taxon>
        <taxon>Strophariaceae</taxon>
        <taxon>Hypholoma</taxon>
    </lineage>
</organism>
<keyword evidence="3" id="KW-1185">Reference proteome</keyword>
<dbReference type="GO" id="GO:0019005">
    <property type="term" value="C:SCF ubiquitin ligase complex"/>
    <property type="evidence" value="ECO:0007669"/>
    <property type="project" value="TreeGrafter"/>
</dbReference>
<sequence length="625" mass="69038">LKGKARSKSSPYPISALDYVPIASSDIFQPIPIVVINYFDRVLPRELRLRILAALVELHEQDLVRSIADGRLTMAKATSSKGRWVGRDKGIRELFKLSRVSKAWQALVFDGELWIDLDFRSFPGLPPSILTRLVKVAGSFVRRLNLSGHVQLLPDAMSDITNSLCLTMATSSTYTQLTSVNFQGCTYLTTRSIHNLLVLSKNLRVLCLKGLATATNTTCEIIAKHLHNLTSLNLSRCPNVDGYGISSLVAPAVAGKWHMPMKELRISGLKYMIDSVMQALGRAMPYLEVLDLSYARQLHNSALEAFVACDSLMVDPYAPHTVVVSARDLGREANESGKYRRRVTKMRHLVLSSCYLLTDMACSNLAHSLPDLEFLELAGIGAELKDEGIARLLGTTPNIRRLDLEDAIQITDFLISELTPLVPPSAPASGTVAGTSTPKQAGHALEYLNISFASNVSEDALVYLMRNCPRLRVLEADNTRLGADTLREFVKLSRQRKIANAKVVAIDCRGITESVVKELSPQTRPRLGWRAYDARKLMYLDARDDNEEDLRLGQDECDPARVVLKSFYSWQTVSAVQAAKEGRRKLVSRRSASDASMDAGGERGAPVSGRSARWWSPSGRRAAAN</sequence>
<dbReference type="PANTHER" id="PTHR13318">
    <property type="entry name" value="PARTNER OF PAIRED, ISOFORM B-RELATED"/>
    <property type="match status" value="1"/>
</dbReference>
<dbReference type="Proteomes" id="UP000054270">
    <property type="component" value="Unassembled WGS sequence"/>
</dbReference>
<accession>A0A0D2MWS5</accession>
<dbReference type="InterPro" id="IPR006553">
    <property type="entry name" value="Leu-rich_rpt_Cys-con_subtyp"/>
</dbReference>
<evidence type="ECO:0000256" key="1">
    <source>
        <dbReference type="SAM" id="MobiDB-lite"/>
    </source>
</evidence>
<feature type="non-terminal residue" evidence="2">
    <location>
        <position position="625"/>
    </location>
</feature>
<dbReference type="AlphaFoldDB" id="A0A0D2MWS5"/>
<name>A0A0D2MWS5_HYPSF</name>
<evidence type="ECO:0008006" key="4">
    <source>
        <dbReference type="Google" id="ProtNLM"/>
    </source>
</evidence>
<dbReference type="GO" id="GO:0031146">
    <property type="term" value="P:SCF-dependent proteasomal ubiquitin-dependent protein catabolic process"/>
    <property type="evidence" value="ECO:0007669"/>
    <property type="project" value="TreeGrafter"/>
</dbReference>
<dbReference type="SUPFAM" id="SSF52047">
    <property type="entry name" value="RNI-like"/>
    <property type="match status" value="1"/>
</dbReference>
<dbReference type="Gene3D" id="3.80.10.10">
    <property type="entry name" value="Ribonuclease Inhibitor"/>
    <property type="match status" value="2"/>
</dbReference>
<proteinExistence type="predicted"/>
<feature type="compositionally biased region" description="Low complexity" evidence="1">
    <location>
        <begin position="589"/>
        <end position="599"/>
    </location>
</feature>
<dbReference type="STRING" id="945553.A0A0D2MWS5"/>
<evidence type="ECO:0000313" key="2">
    <source>
        <dbReference type="EMBL" id="KJA28483.1"/>
    </source>
</evidence>
<dbReference type="SMART" id="SM00367">
    <property type="entry name" value="LRR_CC"/>
    <property type="match status" value="6"/>
</dbReference>
<feature type="non-terminal residue" evidence="2">
    <location>
        <position position="1"/>
    </location>
</feature>
<gene>
    <name evidence="2" type="ORF">HYPSUDRAFT_93985</name>
</gene>
<dbReference type="OMA" id="CRGITES"/>
<evidence type="ECO:0000313" key="3">
    <source>
        <dbReference type="Proteomes" id="UP000054270"/>
    </source>
</evidence>
<dbReference type="OrthoDB" id="550575at2759"/>
<dbReference type="InterPro" id="IPR032675">
    <property type="entry name" value="LRR_dom_sf"/>
</dbReference>
<feature type="region of interest" description="Disordered" evidence="1">
    <location>
        <begin position="584"/>
        <end position="625"/>
    </location>
</feature>